<dbReference type="VEuPathDB" id="PlasmoDB:PVPAM_000041500"/>
<dbReference type="VEuPathDB" id="PlasmoDB:PVW1_100015400"/>
<evidence type="ECO:0000313" key="1">
    <source>
        <dbReference type="EMBL" id="SCA81949.1"/>
    </source>
</evidence>
<evidence type="ECO:0000313" key="2">
    <source>
        <dbReference type="Proteomes" id="UP000305196"/>
    </source>
</evidence>
<dbReference type="EMBL" id="FLYI01000222">
    <property type="protein sequence ID" value="SCA81949.1"/>
    <property type="molecule type" value="Genomic_DNA"/>
</dbReference>
<proteinExistence type="predicted"/>
<organism evidence="1 2">
    <name type="scientific">Plasmodium vivax</name>
    <name type="common">malaria parasite P. vivax</name>
    <dbReference type="NCBI Taxonomy" id="5855"/>
    <lineage>
        <taxon>Eukaryota</taxon>
        <taxon>Sar</taxon>
        <taxon>Alveolata</taxon>
        <taxon>Apicomplexa</taxon>
        <taxon>Aconoidasida</taxon>
        <taxon>Haemosporida</taxon>
        <taxon>Plasmodiidae</taxon>
        <taxon>Plasmodium</taxon>
        <taxon>Plasmodium (Plasmodium)</taxon>
    </lineage>
</organism>
<sequence>MSGDLSGFEKLKNDYPFLKEIWKKYTFEEDPSEARDKNNLFPICEENSVYGRTPKEYQKNACKKLLKNWHLLRSTIRSPSNQNEWCNNINNWIYYEINPYSLNDDIINRILVEAQKKFINMPNKQYCPYTVLNEKHEPKQLNKLRIFNENIITFNDMLKKKDSDNYCSCRNFVKDCINIYKNLKTKHCSTTTGIKKELTCDILDDFYLYYTGYLKTDIKTQENLPDLLSIPDKNINIEECKSQLNARELGSALSTTPTEPAGKTVPTAIGTLVGVSSVLGLLYKFSPAGTWMHSGLRGNGRIINSNLYADGERGLLTDGPLIENLNSYNIGYEVA</sequence>
<reference evidence="1 2" key="1">
    <citation type="submission" date="2016-07" db="EMBL/GenBank/DDBJ databases">
        <authorList>
            <consortium name="Pathogen Informatics"/>
        </authorList>
    </citation>
    <scope>NUCLEOTIDE SEQUENCE [LARGE SCALE GENOMIC DNA]</scope>
</reference>
<dbReference type="VEuPathDB" id="PlasmoDB:PVP01_1001700"/>
<protein>
    <submittedName>
        <fullName evidence="1">VIR protein</fullName>
    </submittedName>
</protein>
<dbReference type="Proteomes" id="UP000305196">
    <property type="component" value="Unassembled WGS sequence"/>
</dbReference>
<dbReference type="AlphaFoldDB" id="A0A1G4EEL3"/>
<accession>A0A1G4EEL3</accession>
<gene>
    <name evidence="1" type="ORF">PVC01_000051100</name>
</gene>
<name>A0A1G4EEL3_PLAVI</name>